<evidence type="ECO:0000256" key="4">
    <source>
        <dbReference type="ARBA" id="ARBA00023136"/>
    </source>
</evidence>
<dbReference type="NCBIfam" id="TIGR03500">
    <property type="entry name" value="FliO_TIGR"/>
    <property type="match status" value="1"/>
</dbReference>
<accession>A0ABW4XIG3</accession>
<name>A0ABW4XIG3_9GAMM</name>
<dbReference type="InterPro" id="IPR052205">
    <property type="entry name" value="FliO/MopB"/>
</dbReference>
<dbReference type="Proteomes" id="UP001597380">
    <property type="component" value="Unassembled WGS sequence"/>
</dbReference>
<evidence type="ECO:0000256" key="2">
    <source>
        <dbReference type="ARBA" id="ARBA00022692"/>
    </source>
</evidence>
<keyword evidence="8" id="KW-0282">Flagellum</keyword>
<comment type="similarity">
    <text evidence="6 7">Belongs to the FliO/MopB family.</text>
</comment>
<keyword evidence="3 7" id="KW-1133">Transmembrane helix</keyword>
<evidence type="ECO:0000313" key="8">
    <source>
        <dbReference type="EMBL" id="MFD2094803.1"/>
    </source>
</evidence>
<dbReference type="PANTHER" id="PTHR38766">
    <property type="entry name" value="FLAGELLAR PROTEIN FLIO"/>
    <property type="match status" value="1"/>
</dbReference>
<dbReference type="PANTHER" id="PTHR38766:SF1">
    <property type="entry name" value="FLAGELLAR PROTEIN FLIO"/>
    <property type="match status" value="1"/>
</dbReference>
<gene>
    <name evidence="8" type="primary">fliO</name>
    <name evidence="8" type="ORF">ACFSJ3_02320</name>
</gene>
<dbReference type="Pfam" id="PF04347">
    <property type="entry name" value="FliO"/>
    <property type="match status" value="1"/>
</dbReference>
<comment type="caution">
    <text evidence="8">The sequence shown here is derived from an EMBL/GenBank/DDBJ whole genome shotgun (WGS) entry which is preliminary data.</text>
</comment>
<evidence type="ECO:0000256" key="6">
    <source>
        <dbReference type="ARBA" id="ARBA00037937"/>
    </source>
</evidence>
<dbReference type="RefSeq" id="WP_345338198.1">
    <property type="nucleotide sequence ID" value="NZ_BAABLI010000004.1"/>
</dbReference>
<dbReference type="InterPro" id="IPR022781">
    <property type="entry name" value="Flagellar_biosynth_FliO"/>
</dbReference>
<feature type="transmembrane region" description="Helical" evidence="7">
    <location>
        <begin position="29"/>
        <end position="49"/>
    </location>
</feature>
<keyword evidence="1 7" id="KW-1003">Cell membrane</keyword>
<keyword evidence="8" id="KW-0966">Cell projection</keyword>
<sequence>MSAFSLLTTSASTAVQTSAGSGAASSQILSLLFSLITVLIIIFLLAWVLKRFNIGVGQSRGAMKVLATLAMGRNERIVLVELGDKQLLLGVTGQNINLLHTFDEPIVVEESGSGSNPSALFQQKLMSFMNKTEK</sequence>
<comment type="subcellular location">
    <subcellularLocation>
        <location evidence="7">Cell membrane</location>
    </subcellularLocation>
    <subcellularLocation>
        <location evidence="7">Bacterial flagellum basal body</location>
    </subcellularLocation>
</comment>
<keyword evidence="2 7" id="KW-0812">Transmembrane</keyword>
<keyword evidence="5 7" id="KW-0975">Bacterial flagellum</keyword>
<evidence type="ECO:0000256" key="5">
    <source>
        <dbReference type="ARBA" id="ARBA00023143"/>
    </source>
</evidence>
<reference evidence="9" key="1">
    <citation type="journal article" date="2019" name="Int. J. Syst. Evol. Microbiol.">
        <title>The Global Catalogue of Microorganisms (GCM) 10K type strain sequencing project: providing services to taxonomists for standard genome sequencing and annotation.</title>
        <authorList>
            <consortium name="The Broad Institute Genomics Platform"/>
            <consortium name="The Broad Institute Genome Sequencing Center for Infectious Disease"/>
            <person name="Wu L."/>
            <person name="Ma J."/>
        </authorList>
    </citation>
    <scope>NUCLEOTIDE SEQUENCE [LARGE SCALE GENOMIC DNA]</scope>
    <source>
        <strain evidence="9">CGMCC 1.10992</strain>
    </source>
</reference>
<dbReference type="EMBL" id="JBHUHT010000007">
    <property type="protein sequence ID" value="MFD2094803.1"/>
    <property type="molecule type" value="Genomic_DNA"/>
</dbReference>
<keyword evidence="4 7" id="KW-0472">Membrane</keyword>
<evidence type="ECO:0000256" key="7">
    <source>
        <dbReference type="RuleBase" id="RU362064"/>
    </source>
</evidence>
<evidence type="ECO:0000256" key="3">
    <source>
        <dbReference type="ARBA" id="ARBA00022989"/>
    </source>
</evidence>
<keyword evidence="9" id="KW-1185">Reference proteome</keyword>
<evidence type="ECO:0000256" key="1">
    <source>
        <dbReference type="ARBA" id="ARBA00022475"/>
    </source>
</evidence>
<keyword evidence="8" id="KW-0969">Cilium</keyword>
<evidence type="ECO:0000313" key="9">
    <source>
        <dbReference type="Proteomes" id="UP001597380"/>
    </source>
</evidence>
<protein>
    <recommendedName>
        <fullName evidence="7">Flagellar protein</fullName>
    </recommendedName>
</protein>
<organism evidence="8 9">
    <name type="scientific">Corallincola platygyrae</name>
    <dbReference type="NCBI Taxonomy" id="1193278"/>
    <lineage>
        <taxon>Bacteria</taxon>
        <taxon>Pseudomonadati</taxon>
        <taxon>Pseudomonadota</taxon>
        <taxon>Gammaproteobacteria</taxon>
        <taxon>Alteromonadales</taxon>
        <taxon>Psychromonadaceae</taxon>
        <taxon>Corallincola</taxon>
    </lineage>
</organism>
<proteinExistence type="inferred from homology"/>